<feature type="domain" description="DDE Tnp4" evidence="3">
    <location>
        <begin position="20"/>
        <end position="139"/>
    </location>
</feature>
<accession>A0ABV7Q790</accession>
<sequence>MLFYPAALPLSTLTLNRVAALQAIADANGNLLWVSGAIRGSIHDTAAARIWQIPRLLAEQGLFSLGDKGYEGLGHEVATPIKGRDKPEWQDAHNRLHARLRGPGERMFAQLKTWSILDQVRCDPHQVIQIAKAVQVLNNYEHHSA</sequence>
<dbReference type="RefSeq" id="WP_387980451.1">
    <property type="nucleotide sequence ID" value="NZ_JBHRWO010000021.1"/>
</dbReference>
<keyword evidence="2" id="KW-0479">Metal-binding</keyword>
<dbReference type="EMBL" id="JBHRWO010000021">
    <property type="protein sequence ID" value="MFC3495689.1"/>
    <property type="molecule type" value="Genomic_DNA"/>
</dbReference>
<evidence type="ECO:0000313" key="4">
    <source>
        <dbReference type="EMBL" id="MFC3495689.1"/>
    </source>
</evidence>
<organism evidence="4 5">
    <name type="scientific">Glycomyces rhizosphaerae</name>
    <dbReference type="NCBI Taxonomy" id="2054422"/>
    <lineage>
        <taxon>Bacteria</taxon>
        <taxon>Bacillati</taxon>
        <taxon>Actinomycetota</taxon>
        <taxon>Actinomycetes</taxon>
        <taxon>Glycomycetales</taxon>
        <taxon>Glycomycetaceae</taxon>
        <taxon>Glycomyces</taxon>
    </lineage>
</organism>
<comment type="cofactor">
    <cofactor evidence="1">
        <name>a divalent metal cation</name>
        <dbReference type="ChEBI" id="CHEBI:60240"/>
    </cofactor>
</comment>
<evidence type="ECO:0000259" key="3">
    <source>
        <dbReference type="Pfam" id="PF13359"/>
    </source>
</evidence>
<dbReference type="Pfam" id="PF13359">
    <property type="entry name" value="DDE_Tnp_4"/>
    <property type="match status" value="1"/>
</dbReference>
<evidence type="ECO:0000256" key="2">
    <source>
        <dbReference type="ARBA" id="ARBA00022723"/>
    </source>
</evidence>
<name>A0ABV7Q790_9ACTN</name>
<keyword evidence="5" id="KW-1185">Reference proteome</keyword>
<gene>
    <name evidence="4" type="ORF">ACFO8M_24680</name>
</gene>
<evidence type="ECO:0000313" key="5">
    <source>
        <dbReference type="Proteomes" id="UP001595712"/>
    </source>
</evidence>
<dbReference type="Proteomes" id="UP001595712">
    <property type="component" value="Unassembled WGS sequence"/>
</dbReference>
<dbReference type="InterPro" id="IPR027806">
    <property type="entry name" value="HARBI1_dom"/>
</dbReference>
<reference evidence="5" key="1">
    <citation type="journal article" date="2019" name="Int. J. Syst. Evol. Microbiol.">
        <title>The Global Catalogue of Microorganisms (GCM) 10K type strain sequencing project: providing services to taxonomists for standard genome sequencing and annotation.</title>
        <authorList>
            <consortium name="The Broad Institute Genomics Platform"/>
            <consortium name="The Broad Institute Genome Sequencing Center for Infectious Disease"/>
            <person name="Wu L."/>
            <person name="Ma J."/>
        </authorList>
    </citation>
    <scope>NUCLEOTIDE SEQUENCE [LARGE SCALE GENOMIC DNA]</scope>
    <source>
        <strain evidence="5">CGMCC 4.7396</strain>
    </source>
</reference>
<evidence type="ECO:0000256" key="1">
    <source>
        <dbReference type="ARBA" id="ARBA00001968"/>
    </source>
</evidence>
<proteinExistence type="predicted"/>
<comment type="caution">
    <text evidence="4">The sequence shown here is derived from an EMBL/GenBank/DDBJ whole genome shotgun (WGS) entry which is preliminary data.</text>
</comment>
<protein>
    <submittedName>
        <fullName evidence="4">Transposase family protein</fullName>
    </submittedName>
</protein>